<organism evidence="3 4">
    <name type="scientific">Streptomyces orinoci</name>
    <name type="common">Streptoverticillium orinoci</name>
    <dbReference type="NCBI Taxonomy" id="67339"/>
    <lineage>
        <taxon>Bacteria</taxon>
        <taxon>Bacillati</taxon>
        <taxon>Actinomycetota</taxon>
        <taxon>Actinomycetes</taxon>
        <taxon>Kitasatosporales</taxon>
        <taxon>Streptomycetaceae</taxon>
        <taxon>Streptomyces</taxon>
    </lineage>
</organism>
<comment type="caution">
    <text evidence="3">The sequence shown here is derived from an EMBL/GenBank/DDBJ whole genome shotgun (WGS) entry which is preliminary data.</text>
</comment>
<keyword evidence="2" id="KW-0812">Transmembrane</keyword>
<keyword evidence="4" id="KW-1185">Reference proteome</keyword>
<feature type="compositionally biased region" description="Basic and acidic residues" evidence="1">
    <location>
        <begin position="771"/>
        <end position="784"/>
    </location>
</feature>
<feature type="compositionally biased region" description="Pro residues" evidence="1">
    <location>
        <begin position="653"/>
        <end position="672"/>
    </location>
</feature>
<dbReference type="NCBIfam" id="NF038391">
    <property type="entry name" value="streptophobe"/>
    <property type="match status" value="1"/>
</dbReference>
<feature type="compositionally biased region" description="Polar residues" evidence="1">
    <location>
        <begin position="489"/>
        <end position="498"/>
    </location>
</feature>
<name>A0ABV3JYF4_STRON</name>
<feature type="compositionally biased region" description="Low complexity" evidence="1">
    <location>
        <begin position="466"/>
        <end position="480"/>
    </location>
</feature>
<feature type="transmembrane region" description="Helical" evidence="2">
    <location>
        <begin position="239"/>
        <end position="261"/>
    </location>
</feature>
<dbReference type="RefSeq" id="WP_193553326.1">
    <property type="nucleotide sequence ID" value="NZ_JBFAUK010000008.1"/>
</dbReference>
<dbReference type="InterPro" id="IPR047724">
    <property type="entry name" value="Streptophobe"/>
</dbReference>
<feature type="transmembrane region" description="Helical" evidence="2">
    <location>
        <begin position="366"/>
        <end position="388"/>
    </location>
</feature>
<keyword evidence="2" id="KW-1133">Transmembrane helix</keyword>
<feature type="transmembrane region" description="Helical" evidence="2">
    <location>
        <begin position="15"/>
        <end position="41"/>
    </location>
</feature>
<dbReference type="EMBL" id="JBFAUK010000008">
    <property type="protein sequence ID" value="MEV5507329.1"/>
    <property type="molecule type" value="Genomic_DNA"/>
</dbReference>
<gene>
    <name evidence="3" type="ORF">AB0L16_12735</name>
</gene>
<feature type="compositionally biased region" description="Low complexity" evidence="1">
    <location>
        <begin position="591"/>
        <end position="600"/>
    </location>
</feature>
<feature type="transmembrane region" description="Helical" evidence="2">
    <location>
        <begin position="120"/>
        <end position="143"/>
    </location>
</feature>
<evidence type="ECO:0000256" key="2">
    <source>
        <dbReference type="SAM" id="Phobius"/>
    </source>
</evidence>
<dbReference type="Proteomes" id="UP001552594">
    <property type="component" value="Unassembled WGS sequence"/>
</dbReference>
<protein>
    <submittedName>
        <fullName evidence="3">Streptophobe family protein</fullName>
    </submittedName>
</protein>
<sequence length="784" mass="77553">MTIATDRRAVRGLDVLLSAISAVSWAFLAMAGVAALGLHLLGADAAGSLGPMTAALVVLATGGSVSPSGSVEAFGLQGAGAHTSIDIAPLGVSLVGALLLGWLFARSLRTAGPSVRLTELALRAGALAALFLLLLGGLCWAGSSTITFDGKRLGLGQGDGGGPVLNIPGLGDIGGGLADGLGGLARSKASVGFAVRTGPSLLGGAVWVLAVLLITVLAARRAPLPPGWGRLHRDVRPAVSALCAVLVLAVGAGWAAAAVALSHDDHPGRVAGATLLGAPNGVWLGVPLGLLVPWHGTASGSLLRFLPDPLDRLLAARAGASVTVSRLAQLEPRIWLLTVACVLLILLAGVLTAARTPRGGRSVTAFAGRCALSLGATTALALPLLVLATRLKADAGLSVLGVDAVGAGLDLQGSLPAALALGALWGLAAGFLGALLTTATSTTGRRAAPLAAASMEAGTDGYASPYGQGYGPAPGQANGPTAAGYRHSSPPSGTQQAPSAPGHRPQPPTGGYGPGPTAPGYAPEAGAAGYGQGPPQGFGPPPDYGPGEAGHGPDGAGYGPPSQQGPHGAAYGPPSQQGPRGAAYGPPPGQQPGQAGYGPPLRHQPREAGYGAPPGQGPGNVGYKPQPRHGPRYAGYGPPPQPGPGRAEHNPPPRHQPSAAPPPEYGPEPAGGPAPGYGPASRGSGDGPPGRYGSRPEPGPGGPPPGFGPPSDYWPRQAGDEPPTQPAPSGTPRFGPPPDRRPGHTGDGPPSEPGQSGDRHRPSTPRLGPPPEHRPERTGDEPPP</sequence>
<feature type="transmembrane region" description="Helical" evidence="2">
    <location>
        <begin position="201"/>
        <end position="219"/>
    </location>
</feature>
<evidence type="ECO:0000313" key="3">
    <source>
        <dbReference type="EMBL" id="MEV5507329.1"/>
    </source>
</evidence>
<feature type="compositionally biased region" description="Pro residues" evidence="1">
    <location>
        <begin position="697"/>
        <end position="708"/>
    </location>
</feature>
<proteinExistence type="predicted"/>
<feature type="transmembrane region" description="Helical" evidence="2">
    <location>
        <begin position="334"/>
        <end position="354"/>
    </location>
</feature>
<feature type="transmembrane region" description="Helical" evidence="2">
    <location>
        <begin position="87"/>
        <end position="108"/>
    </location>
</feature>
<evidence type="ECO:0000313" key="4">
    <source>
        <dbReference type="Proteomes" id="UP001552594"/>
    </source>
</evidence>
<feature type="compositionally biased region" description="Gly residues" evidence="1">
    <location>
        <begin position="547"/>
        <end position="558"/>
    </location>
</feature>
<feature type="compositionally biased region" description="Low complexity" evidence="1">
    <location>
        <begin position="518"/>
        <end position="527"/>
    </location>
</feature>
<reference evidence="3 4" key="1">
    <citation type="submission" date="2024-06" db="EMBL/GenBank/DDBJ databases">
        <title>The Natural Products Discovery Center: Release of the First 8490 Sequenced Strains for Exploring Actinobacteria Biosynthetic Diversity.</title>
        <authorList>
            <person name="Kalkreuter E."/>
            <person name="Kautsar S.A."/>
            <person name="Yang D."/>
            <person name="Bader C.D."/>
            <person name="Teijaro C.N."/>
            <person name="Fluegel L."/>
            <person name="Davis C.M."/>
            <person name="Simpson J.R."/>
            <person name="Lauterbach L."/>
            <person name="Steele A.D."/>
            <person name="Gui C."/>
            <person name="Meng S."/>
            <person name="Li G."/>
            <person name="Viehrig K."/>
            <person name="Ye F."/>
            <person name="Su P."/>
            <person name="Kiefer A.F."/>
            <person name="Nichols A."/>
            <person name="Cepeda A.J."/>
            <person name="Yan W."/>
            <person name="Fan B."/>
            <person name="Jiang Y."/>
            <person name="Adhikari A."/>
            <person name="Zheng C.-J."/>
            <person name="Schuster L."/>
            <person name="Cowan T.M."/>
            <person name="Smanski M.J."/>
            <person name="Chevrette M.G."/>
            <person name="De Carvalho L.P.S."/>
            <person name="Shen B."/>
        </authorList>
    </citation>
    <scope>NUCLEOTIDE SEQUENCE [LARGE SCALE GENOMIC DNA]</scope>
    <source>
        <strain evidence="3 4">NPDC052347</strain>
    </source>
</reference>
<feature type="region of interest" description="Disordered" evidence="1">
    <location>
        <begin position="466"/>
        <end position="784"/>
    </location>
</feature>
<evidence type="ECO:0000256" key="1">
    <source>
        <dbReference type="SAM" id="MobiDB-lite"/>
    </source>
</evidence>
<keyword evidence="2" id="KW-0472">Membrane</keyword>
<feature type="transmembrane region" description="Helical" evidence="2">
    <location>
        <begin position="417"/>
        <end position="436"/>
    </location>
</feature>
<accession>A0ABV3JYF4</accession>